<proteinExistence type="predicted"/>
<organism evidence="2">
    <name type="scientific">Rhizophora mucronata</name>
    <name type="common">Asiatic mangrove</name>
    <dbReference type="NCBI Taxonomy" id="61149"/>
    <lineage>
        <taxon>Eukaryota</taxon>
        <taxon>Viridiplantae</taxon>
        <taxon>Streptophyta</taxon>
        <taxon>Embryophyta</taxon>
        <taxon>Tracheophyta</taxon>
        <taxon>Spermatophyta</taxon>
        <taxon>Magnoliopsida</taxon>
        <taxon>eudicotyledons</taxon>
        <taxon>Gunneridae</taxon>
        <taxon>Pentapetalae</taxon>
        <taxon>rosids</taxon>
        <taxon>fabids</taxon>
        <taxon>Malpighiales</taxon>
        <taxon>Rhizophoraceae</taxon>
        <taxon>Rhizophora</taxon>
    </lineage>
</organism>
<accession>A0A2P2QJK6</accession>
<feature type="compositionally biased region" description="Polar residues" evidence="1">
    <location>
        <begin position="1"/>
        <end position="14"/>
    </location>
</feature>
<dbReference type="EMBL" id="GGEC01086698">
    <property type="protein sequence ID" value="MBX67182.1"/>
    <property type="molecule type" value="Transcribed_RNA"/>
</dbReference>
<evidence type="ECO:0000256" key="1">
    <source>
        <dbReference type="SAM" id="MobiDB-lite"/>
    </source>
</evidence>
<protein>
    <submittedName>
        <fullName evidence="2">Uncharacterized protein</fullName>
    </submittedName>
</protein>
<name>A0A2P2QJK6_RHIMU</name>
<reference evidence="2" key="1">
    <citation type="submission" date="2018-02" db="EMBL/GenBank/DDBJ databases">
        <title>Rhizophora mucronata_Transcriptome.</title>
        <authorList>
            <person name="Meera S.P."/>
            <person name="Sreeshan A."/>
            <person name="Augustine A."/>
        </authorList>
    </citation>
    <scope>NUCLEOTIDE SEQUENCE</scope>
    <source>
        <tissue evidence="2">Leaf</tissue>
    </source>
</reference>
<feature type="region of interest" description="Disordered" evidence="1">
    <location>
        <begin position="1"/>
        <end position="22"/>
    </location>
</feature>
<evidence type="ECO:0000313" key="2">
    <source>
        <dbReference type="EMBL" id="MBX67182.1"/>
    </source>
</evidence>
<sequence length="22" mass="2473">MNRTSICTPPNRASTHACAERR</sequence>
<dbReference type="AlphaFoldDB" id="A0A2P2QJK6"/>